<protein>
    <submittedName>
        <fullName evidence="1">Uncharacterized protein</fullName>
    </submittedName>
</protein>
<comment type="caution">
    <text evidence="1">The sequence shown here is derived from an EMBL/GenBank/DDBJ whole genome shotgun (WGS) entry which is preliminary data.</text>
</comment>
<organism evidence="1 2">
    <name type="scientific">Ectobacillus antri</name>
    <dbReference type="NCBI Taxonomy" id="2486280"/>
    <lineage>
        <taxon>Bacteria</taxon>
        <taxon>Bacillati</taxon>
        <taxon>Bacillota</taxon>
        <taxon>Bacilli</taxon>
        <taxon>Bacillales</taxon>
        <taxon>Bacillaceae</taxon>
        <taxon>Ectobacillus</taxon>
    </lineage>
</organism>
<name>A0ABT6H8L8_9BACI</name>
<evidence type="ECO:0000313" key="2">
    <source>
        <dbReference type="Proteomes" id="UP001218246"/>
    </source>
</evidence>
<accession>A0ABT6H8L8</accession>
<reference evidence="1 2" key="1">
    <citation type="submission" date="2023-04" db="EMBL/GenBank/DDBJ databases">
        <title>Ectobacillus antri isolated from activated sludge.</title>
        <authorList>
            <person name="Yan P."/>
            <person name="Liu X."/>
        </authorList>
    </citation>
    <scope>NUCLEOTIDE SEQUENCE [LARGE SCALE GENOMIC DNA]</scope>
    <source>
        <strain evidence="1 2">C18H</strain>
    </source>
</reference>
<dbReference type="RefSeq" id="WP_278018739.1">
    <property type="nucleotide sequence ID" value="NZ_JARRRY010000040.1"/>
</dbReference>
<keyword evidence="2" id="KW-1185">Reference proteome</keyword>
<dbReference type="Proteomes" id="UP001218246">
    <property type="component" value="Unassembled WGS sequence"/>
</dbReference>
<dbReference type="EMBL" id="JARULN010000042">
    <property type="protein sequence ID" value="MDG5755671.1"/>
    <property type="molecule type" value="Genomic_DNA"/>
</dbReference>
<proteinExistence type="predicted"/>
<sequence>MFKIAKEDLVAFVEAKTEEYFIVTNLLDEIENSLLAILSLDHIGSETRYFFEFIEDYQNSLEEYKEHFWRINTFENEVVIYKEKLYLSKAEAVLKMLQNLRVKWISLINNDKYKIYKNTTTLPIILWLEHPELAKSYWNYFLKDQD</sequence>
<gene>
    <name evidence="1" type="ORF">P6P90_17450</name>
</gene>
<evidence type="ECO:0000313" key="1">
    <source>
        <dbReference type="EMBL" id="MDG5755671.1"/>
    </source>
</evidence>